<gene>
    <name evidence="1" type="ORF">HH195_09070</name>
</gene>
<accession>A0ACD1BF60</accession>
<dbReference type="EMBL" id="CP051754">
    <property type="protein sequence ID" value="QPJ86062.1"/>
    <property type="molecule type" value="Genomic_DNA"/>
</dbReference>
<dbReference type="Proteomes" id="UP000594603">
    <property type="component" value="Chromosome"/>
</dbReference>
<organism evidence="1 2">
    <name type="scientific">Candidatus Sarcina troglodytae</name>
    <dbReference type="NCBI Taxonomy" id="2726954"/>
    <lineage>
        <taxon>Bacteria</taxon>
        <taxon>Bacillati</taxon>
        <taxon>Bacillota</taxon>
        <taxon>Clostridia</taxon>
        <taxon>Eubacteriales</taxon>
        <taxon>Clostridiaceae</taxon>
        <taxon>Sarcina</taxon>
    </lineage>
</organism>
<reference evidence="1" key="1">
    <citation type="submission" date="2020-04" db="EMBL/GenBank/DDBJ databases">
        <title>A novel bacterium ('Candidatus Sarcina troglodytae' sp. nov.) linked to a protracted, uniformly lethal epizootic among sanctuary western chimpanzees (Pan troglodytes verus) in Sierra Leone.</title>
        <authorList>
            <person name="Owens L.A."/>
            <person name="Colitti B."/>
            <person name="Hirji I."/>
            <person name="Pizaro A."/>
            <person name="Jaffe J.E."/>
            <person name="Moittie S."/>
            <person name="Bishop-Lilly K.A."/>
            <person name="Estrella L.A."/>
            <person name="Voegtly L.J."/>
            <person name="Kuhn J.H."/>
            <person name="Suen G."/>
            <person name="Deblois C.L."/>
            <person name="Dunn C."/>
            <person name="Juan-Salles C."/>
            <person name="Goldberg T.L."/>
        </authorList>
    </citation>
    <scope>NUCLEOTIDE SEQUENCE</scope>
    <source>
        <strain evidence="1">JB2</strain>
    </source>
</reference>
<sequence>MINIINSYKFVFDNKSDLIWYKFKNDFIYNENRIEGVKLSIGEVSEIVTDLRMKKQDSSYCNSEYKDIIEVLGHASVYDYVMTTQENITAFSLLTLHKKLYQYAPYPEEGGKIRSSNNYVTEAKFETADYKQIPIELLNLNDEIKSLISKKDKYCISEYIDRAIKIHYKITVMHPFHDGNGRMSRVLLNWLLRIKKLPPVYLKYKDKELYYEALQKADVEKNFEFLSVIFYKQILLSIIQLNSSIV</sequence>
<protein>
    <submittedName>
        <fullName evidence="1">Uncharacterized protein</fullName>
    </submittedName>
</protein>
<name>A0ACD1BF60_9CLOT</name>
<evidence type="ECO:0000313" key="2">
    <source>
        <dbReference type="Proteomes" id="UP000594603"/>
    </source>
</evidence>
<keyword evidence="2" id="KW-1185">Reference proteome</keyword>
<proteinExistence type="predicted"/>
<evidence type="ECO:0000313" key="1">
    <source>
        <dbReference type="EMBL" id="QPJ86062.1"/>
    </source>
</evidence>